<sequence length="64" mass="7104">MTMPDVVFAGVSPIAPADAYASASGNVKCTWNLLTPTPPYIVSDYKQHERWIAAQSHKFLFLHL</sequence>
<dbReference type="EMBL" id="WHJH01000007">
    <property type="protein sequence ID" value="NHZ89154.1"/>
    <property type="molecule type" value="Genomic_DNA"/>
</dbReference>
<dbReference type="Proteomes" id="UP000609726">
    <property type="component" value="Unassembled WGS sequence"/>
</dbReference>
<organism evidence="1 2">
    <name type="scientific">Massilia mucilaginosa</name>
    <dbReference type="NCBI Taxonomy" id="2609282"/>
    <lineage>
        <taxon>Bacteria</taxon>
        <taxon>Pseudomonadati</taxon>
        <taxon>Pseudomonadota</taxon>
        <taxon>Betaproteobacteria</taxon>
        <taxon>Burkholderiales</taxon>
        <taxon>Oxalobacteraceae</taxon>
        <taxon>Telluria group</taxon>
        <taxon>Massilia</taxon>
    </lineage>
</organism>
<keyword evidence="2" id="KW-1185">Reference proteome</keyword>
<proteinExistence type="predicted"/>
<evidence type="ECO:0000313" key="2">
    <source>
        <dbReference type="Proteomes" id="UP000609726"/>
    </source>
</evidence>
<gene>
    <name evidence="1" type="ORF">F2P45_09010</name>
</gene>
<evidence type="ECO:0000313" key="1">
    <source>
        <dbReference type="EMBL" id="NHZ89154.1"/>
    </source>
</evidence>
<name>A0ABX0NQK5_9BURK</name>
<reference evidence="1 2" key="1">
    <citation type="submission" date="2019-10" db="EMBL/GenBank/DDBJ databases">
        <title>Taxonomy of Antarctic Massilia spp.: description of Massilia rubra sp. nov., Massilia aquatica sp. nov., Massilia mucilaginosa sp. nov., Massilia frigida sp. nov. isolated from streams, lakes and regoliths.</title>
        <authorList>
            <person name="Holochova P."/>
            <person name="Sedlacek I."/>
            <person name="Kralova S."/>
            <person name="Maslanova I."/>
            <person name="Busse H.-J."/>
            <person name="Stankova E."/>
            <person name="Vrbovska V."/>
            <person name="Kovarovic V."/>
            <person name="Bartak M."/>
            <person name="Svec P."/>
            <person name="Pantucek R."/>
        </authorList>
    </citation>
    <scope>NUCLEOTIDE SEQUENCE [LARGE SCALE GENOMIC DNA]</scope>
    <source>
        <strain evidence="1 2">CCM 8733</strain>
    </source>
</reference>
<comment type="caution">
    <text evidence="1">The sequence shown here is derived from an EMBL/GenBank/DDBJ whole genome shotgun (WGS) entry which is preliminary data.</text>
</comment>
<accession>A0ABX0NQK5</accession>
<protein>
    <submittedName>
        <fullName evidence="1">Uncharacterized protein</fullName>
    </submittedName>
</protein>